<evidence type="ECO:0000313" key="11">
    <source>
        <dbReference type="Proteomes" id="UP001187531"/>
    </source>
</evidence>
<comment type="caution">
    <text evidence="10">The sequence shown here is derived from an EMBL/GenBank/DDBJ whole genome shotgun (WGS) entry which is preliminary data.</text>
</comment>
<feature type="region of interest" description="Disordered" evidence="8">
    <location>
        <begin position="166"/>
        <end position="207"/>
    </location>
</feature>
<dbReference type="InterPro" id="IPR050888">
    <property type="entry name" value="ZnF_C2H2-type_TF"/>
</dbReference>
<dbReference type="SUPFAM" id="SSF57667">
    <property type="entry name" value="beta-beta-alpha zinc fingers"/>
    <property type="match status" value="1"/>
</dbReference>
<dbReference type="Gene3D" id="3.30.160.60">
    <property type="entry name" value="Classic Zinc Finger"/>
    <property type="match status" value="3"/>
</dbReference>
<feature type="domain" description="C2H2-type" evidence="9">
    <location>
        <begin position="2"/>
        <end position="29"/>
    </location>
</feature>
<dbReference type="Pfam" id="PF00096">
    <property type="entry name" value="zf-C2H2"/>
    <property type="match status" value="1"/>
</dbReference>
<keyword evidence="6" id="KW-0539">Nucleus</keyword>
<reference evidence="10" key="1">
    <citation type="submission" date="2023-07" db="EMBL/GenBank/DDBJ databases">
        <title>Chromosome-level genome assembly of Artemia franciscana.</title>
        <authorList>
            <person name="Jo E."/>
        </authorList>
    </citation>
    <scope>NUCLEOTIDE SEQUENCE</scope>
    <source>
        <tissue evidence="10">Whole body</tissue>
    </source>
</reference>
<protein>
    <recommendedName>
        <fullName evidence="9">C2H2-type domain-containing protein</fullName>
    </recommendedName>
</protein>
<organism evidence="10 11">
    <name type="scientific">Artemia franciscana</name>
    <name type="common">Brine shrimp</name>
    <name type="synonym">Artemia sanfranciscana</name>
    <dbReference type="NCBI Taxonomy" id="6661"/>
    <lineage>
        <taxon>Eukaryota</taxon>
        <taxon>Metazoa</taxon>
        <taxon>Ecdysozoa</taxon>
        <taxon>Arthropoda</taxon>
        <taxon>Crustacea</taxon>
        <taxon>Branchiopoda</taxon>
        <taxon>Anostraca</taxon>
        <taxon>Artemiidae</taxon>
        <taxon>Artemia</taxon>
    </lineage>
</organism>
<evidence type="ECO:0000256" key="7">
    <source>
        <dbReference type="PROSITE-ProRule" id="PRU00042"/>
    </source>
</evidence>
<keyword evidence="3" id="KW-0677">Repeat</keyword>
<evidence type="ECO:0000256" key="4">
    <source>
        <dbReference type="ARBA" id="ARBA00022771"/>
    </source>
</evidence>
<evidence type="ECO:0000256" key="3">
    <source>
        <dbReference type="ARBA" id="ARBA00022737"/>
    </source>
</evidence>
<dbReference type="AlphaFoldDB" id="A0AA88I7C7"/>
<evidence type="ECO:0000256" key="5">
    <source>
        <dbReference type="ARBA" id="ARBA00022833"/>
    </source>
</evidence>
<dbReference type="GO" id="GO:0008270">
    <property type="term" value="F:zinc ion binding"/>
    <property type="evidence" value="ECO:0007669"/>
    <property type="project" value="UniProtKB-KW"/>
</dbReference>
<dbReference type="InterPro" id="IPR036236">
    <property type="entry name" value="Znf_C2H2_sf"/>
</dbReference>
<evidence type="ECO:0000256" key="2">
    <source>
        <dbReference type="ARBA" id="ARBA00022723"/>
    </source>
</evidence>
<dbReference type="PROSITE" id="PS50157">
    <property type="entry name" value="ZINC_FINGER_C2H2_2"/>
    <property type="match status" value="2"/>
</dbReference>
<dbReference type="GO" id="GO:0005634">
    <property type="term" value="C:nucleus"/>
    <property type="evidence" value="ECO:0007669"/>
    <property type="project" value="UniProtKB-SubCell"/>
</dbReference>
<keyword evidence="2" id="KW-0479">Metal-binding</keyword>
<evidence type="ECO:0000313" key="10">
    <source>
        <dbReference type="EMBL" id="KAK2724043.1"/>
    </source>
</evidence>
<dbReference type="PROSITE" id="PS00028">
    <property type="entry name" value="ZINC_FINGER_C2H2_1"/>
    <property type="match status" value="3"/>
</dbReference>
<sequence>MYECSVCKKILTRSGGLVNHFRLHTNEKPFKCVHCSVYFRTKDARRRHEISHLKGEDRYQICEICGKKYRREYLSTHKKDHTGHNCTICGCHFSTGGILKKHRKEHLKTTENAIIDIKVPSEKAEVKVHGQIKVSVEQTDINQENECASSRDEPCESLNDCNMAEPAASRNEPYESMNDSVVQYSKNFVNQATTNVAEPPAGRDQPH</sequence>
<comment type="subcellular location">
    <subcellularLocation>
        <location evidence="1">Nucleus</location>
    </subcellularLocation>
</comment>
<dbReference type="EMBL" id="JAVRJZ010000004">
    <property type="protein sequence ID" value="KAK2724043.1"/>
    <property type="molecule type" value="Genomic_DNA"/>
</dbReference>
<feature type="domain" description="C2H2-type" evidence="9">
    <location>
        <begin position="84"/>
        <end position="111"/>
    </location>
</feature>
<keyword evidence="4 7" id="KW-0863">Zinc-finger</keyword>
<evidence type="ECO:0000256" key="8">
    <source>
        <dbReference type="SAM" id="MobiDB-lite"/>
    </source>
</evidence>
<keyword evidence="5" id="KW-0862">Zinc</keyword>
<gene>
    <name evidence="10" type="ORF">QYM36_002403</name>
</gene>
<feature type="compositionally biased region" description="Polar residues" evidence="8">
    <location>
        <begin position="177"/>
        <end position="196"/>
    </location>
</feature>
<proteinExistence type="predicted"/>
<evidence type="ECO:0000259" key="9">
    <source>
        <dbReference type="PROSITE" id="PS50157"/>
    </source>
</evidence>
<evidence type="ECO:0000256" key="1">
    <source>
        <dbReference type="ARBA" id="ARBA00004123"/>
    </source>
</evidence>
<accession>A0AA88I7C7</accession>
<evidence type="ECO:0000256" key="6">
    <source>
        <dbReference type="ARBA" id="ARBA00023242"/>
    </source>
</evidence>
<dbReference type="SMART" id="SM00355">
    <property type="entry name" value="ZnF_C2H2"/>
    <property type="match status" value="4"/>
</dbReference>
<name>A0AA88I7C7_ARTSF</name>
<dbReference type="PANTHER" id="PTHR24406">
    <property type="entry name" value="TRANSCRIPTIONAL REPRESSOR CTCFL-RELATED"/>
    <property type="match status" value="1"/>
</dbReference>
<dbReference type="InterPro" id="IPR013087">
    <property type="entry name" value="Znf_C2H2_type"/>
</dbReference>
<dbReference type="Proteomes" id="UP001187531">
    <property type="component" value="Unassembled WGS sequence"/>
</dbReference>
<keyword evidence="11" id="KW-1185">Reference proteome</keyword>